<keyword evidence="5 12" id="KW-0808">Transferase</keyword>
<dbReference type="Pfam" id="PF17039">
    <property type="entry name" value="Glyco_tran_10_N"/>
    <property type="match status" value="1"/>
</dbReference>
<dbReference type="Gene3D" id="3.40.50.11660">
    <property type="entry name" value="Glycosyl transferase family 10, C-terminal domain"/>
    <property type="match status" value="1"/>
</dbReference>
<gene>
    <name evidence="15" type="ORF">ABMA28_005527</name>
</gene>
<protein>
    <recommendedName>
        <fullName evidence="12">Fucosyltransferase</fullName>
        <ecNumber evidence="12">2.4.1.-</ecNumber>
    </recommendedName>
</protein>
<dbReference type="EC" id="2.4.1.-" evidence="12"/>
<dbReference type="InterPro" id="IPR055270">
    <property type="entry name" value="Glyco_tran_10_C"/>
</dbReference>
<accession>A0ABD0SLY9</accession>
<evidence type="ECO:0000256" key="2">
    <source>
        <dbReference type="ARBA" id="ARBA00004922"/>
    </source>
</evidence>
<evidence type="ECO:0000256" key="7">
    <source>
        <dbReference type="ARBA" id="ARBA00022968"/>
    </source>
</evidence>
<dbReference type="AlphaFoldDB" id="A0ABD0SLY9"/>
<keyword evidence="11" id="KW-0325">Glycoprotein</keyword>
<comment type="pathway">
    <text evidence="2">Protein modification; protein glycosylation.</text>
</comment>
<dbReference type="Proteomes" id="UP001549921">
    <property type="component" value="Unassembled WGS sequence"/>
</dbReference>
<evidence type="ECO:0000256" key="5">
    <source>
        <dbReference type="ARBA" id="ARBA00022679"/>
    </source>
</evidence>
<evidence type="ECO:0000256" key="10">
    <source>
        <dbReference type="ARBA" id="ARBA00023136"/>
    </source>
</evidence>
<comment type="caution">
    <text evidence="15">The sequence shown here is derived from an EMBL/GenBank/DDBJ whole genome shotgun (WGS) entry which is preliminary data.</text>
</comment>
<dbReference type="InterPro" id="IPR031481">
    <property type="entry name" value="Glyco_tran_10_N"/>
</dbReference>
<dbReference type="SUPFAM" id="SSF53756">
    <property type="entry name" value="UDP-Glycosyltransferase/glycogen phosphorylase"/>
    <property type="match status" value="1"/>
</dbReference>
<evidence type="ECO:0000259" key="14">
    <source>
        <dbReference type="Pfam" id="PF17039"/>
    </source>
</evidence>
<evidence type="ECO:0000256" key="12">
    <source>
        <dbReference type="RuleBase" id="RU003832"/>
    </source>
</evidence>
<keyword evidence="9 12" id="KW-0333">Golgi apparatus</keyword>
<feature type="domain" description="Fucosyltransferase C-terminal" evidence="13">
    <location>
        <begin position="226"/>
        <end position="405"/>
    </location>
</feature>
<organism evidence="15 16">
    <name type="scientific">Loxostege sticticalis</name>
    <name type="common">Beet webworm moth</name>
    <dbReference type="NCBI Taxonomy" id="481309"/>
    <lineage>
        <taxon>Eukaryota</taxon>
        <taxon>Metazoa</taxon>
        <taxon>Ecdysozoa</taxon>
        <taxon>Arthropoda</taxon>
        <taxon>Hexapoda</taxon>
        <taxon>Insecta</taxon>
        <taxon>Pterygota</taxon>
        <taxon>Neoptera</taxon>
        <taxon>Endopterygota</taxon>
        <taxon>Lepidoptera</taxon>
        <taxon>Glossata</taxon>
        <taxon>Ditrysia</taxon>
        <taxon>Pyraloidea</taxon>
        <taxon>Crambidae</taxon>
        <taxon>Pyraustinae</taxon>
        <taxon>Loxostege</taxon>
    </lineage>
</organism>
<evidence type="ECO:0000259" key="13">
    <source>
        <dbReference type="Pfam" id="PF00852"/>
    </source>
</evidence>
<evidence type="ECO:0000313" key="16">
    <source>
        <dbReference type="Proteomes" id="UP001549921"/>
    </source>
</evidence>
<reference evidence="15 16" key="1">
    <citation type="submission" date="2024-06" db="EMBL/GenBank/DDBJ databases">
        <title>A chromosome-level genome assembly of beet webworm, Loxostege sticticalis.</title>
        <authorList>
            <person name="Zhang Y."/>
        </authorList>
    </citation>
    <scope>NUCLEOTIDE SEQUENCE [LARGE SCALE GENOMIC DNA]</scope>
    <source>
        <strain evidence="15">AQ028</strain>
        <tissue evidence="15">Male pupae</tissue>
    </source>
</reference>
<evidence type="ECO:0000256" key="11">
    <source>
        <dbReference type="ARBA" id="ARBA00023180"/>
    </source>
</evidence>
<evidence type="ECO:0000256" key="8">
    <source>
        <dbReference type="ARBA" id="ARBA00022989"/>
    </source>
</evidence>
<dbReference type="GO" id="GO:0032580">
    <property type="term" value="C:Golgi cisterna membrane"/>
    <property type="evidence" value="ECO:0007669"/>
    <property type="project" value="UniProtKB-SubCell"/>
</dbReference>
<evidence type="ECO:0000256" key="3">
    <source>
        <dbReference type="ARBA" id="ARBA00008919"/>
    </source>
</evidence>
<dbReference type="PANTHER" id="PTHR48438">
    <property type="entry name" value="ALPHA-(1,3)-FUCOSYLTRANSFERASE C-RELATED"/>
    <property type="match status" value="1"/>
</dbReference>
<dbReference type="GO" id="GO:0008417">
    <property type="term" value="F:fucosyltransferase activity"/>
    <property type="evidence" value="ECO:0007669"/>
    <property type="project" value="UniProtKB-ARBA"/>
</dbReference>
<dbReference type="PANTHER" id="PTHR48438:SF1">
    <property type="entry name" value="ALPHA-(1,3)-FUCOSYLTRANSFERASE C-RELATED"/>
    <property type="match status" value="1"/>
</dbReference>
<dbReference type="Pfam" id="PF00852">
    <property type="entry name" value="Glyco_transf_10"/>
    <property type="match status" value="1"/>
</dbReference>
<sequence length="436" mass="51655">MLRPPTVRRVFVVSVCVFGLMYAVLPTEVFYVYTEPTEQEHAYKLKKNVSDINPDTSVQPRVDVNSNIHKETPEGVELKYILRWNKRIPPLHVMDEGQTAFYRHDCEYKNCFITHNRTFLGDITKFDAIEFNVKECPELTASDLPKRRLETQKYIFGAAESAQNYPICDPVYDDFFNWTWTYRLNSDILWRYITIYDLEGHIVGPKPDMKWPELAPVSDEFKKQLESKYKVVAWFVSHCRTMSKREKVVATLSREAKLKYSWDVDVYGGCGILKCPRERRLECFDIIRRDYYFYLSFENSFGQDYVTEKLLNALNNDAVPIVFGSADYSRFLPPGSYLDAREIGPIKLAESIDAIYKNKTRYYDFFRWKNHFRYIYQDDVCNLCAAMNDKEAVRLRTVYKNFRRWWNEEPCIDCGFESRSIPVYVFLVQYFLSKII</sequence>
<dbReference type="InterPro" id="IPR038577">
    <property type="entry name" value="GT10-like_C_sf"/>
</dbReference>
<evidence type="ECO:0000256" key="1">
    <source>
        <dbReference type="ARBA" id="ARBA00004447"/>
    </source>
</evidence>
<keyword evidence="6 12" id="KW-0812">Transmembrane</keyword>
<keyword evidence="7" id="KW-0735">Signal-anchor</keyword>
<keyword evidence="4 12" id="KW-0328">Glycosyltransferase</keyword>
<evidence type="ECO:0000313" key="15">
    <source>
        <dbReference type="EMBL" id="KAL0820858.1"/>
    </source>
</evidence>
<dbReference type="EMBL" id="JBEDNZ010000018">
    <property type="protein sequence ID" value="KAL0820858.1"/>
    <property type="molecule type" value="Genomic_DNA"/>
</dbReference>
<evidence type="ECO:0000256" key="9">
    <source>
        <dbReference type="ARBA" id="ARBA00023034"/>
    </source>
</evidence>
<feature type="domain" description="Fucosyltransferase N-terminal" evidence="14">
    <location>
        <begin position="79"/>
        <end position="192"/>
    </location>
</feature>
<keyword evidence="8" id="KW-1133">Transmembrane helix</keyword>
<dbReference type="InterPro" id="IPR001503">
    <property type="entry name" value="Glyco_trans_10"/>
</dbReference>
<evidence type="ECO:0000256" key="6">
    <source>
        <dbReference type="ARBA" id="ARBA00022692"/>
    </source>
</evidence>
<name>A0ABD0SLY9_LOXSC</name>
<comment type="subcellular location">
    <subcellularLocation>
        <location evidence="1 12">Golgi apparatus</location>
        <location evidence="1 12">Golgi stack membrane</location>
        <topology evidence="1 12">Single-pass type II membrane protein</topology>
    </subcellularLocation>
</comment>
<evidence type="ECO:0000256" key="4">
    <source>
        <dbReference type="ARBA" id="ARBA00022676"/>
    </source>
</evidence>
<comment type="similarity">
    <text evidence="3 12">Belongs to the glycosyltransferase 10 family.</text>
</comment>
<proteinExistence type="inferred from homology"/>
<keyword evidence="10" id="KW-0472">Membrane</keyword>